<dbReference type="SUPFAM" id="SSF51430">
    <property type="entry name" value="NAD(P)-linked oxidoreductase"/>
    <property type="match status" value="1"/>
</dbReference>
<accession>A0ABP4U5S8</accession>
<dbReference type="RefSeq" id="WP_211123928.1">
    <property type="nucleotide sequence ID" value="NZ_BAAALR010000051.1"/>
</dbReference>
<reference evidence="4" key="1">
    <citation type="journal article" date="2019" name="Int. J. Syst. Evol. Microbiol.">
        <title>The Global Catalogue of Microorganisms (GCM) 10K type strain sequencing project: providing services to taxonomists for standard genome sequencing and annotation.</title>
        <authorList>
            <consortium name="The Broad Institute Genomics Platform"/>
            <consortium name="The Broad Institute Genome Sequencing Center for Infectious Disease"/>
            <person name="Wu L."/>
            <person name="Ma J."/>
        </authorList>
    </citation>
    <scope>NUCLEOTIDE SEQUENCE [LARGE SCALE GENOMIC DNA]</scope>
    <source>
        <strain evidence="4">JCM 13244</strain>
    </source>
</reference>
<keyword evidence="1" id="KW-0560">Oxidoreductase</keyword>
<dbReference type="Proteomes" id="UP001499947">
    <property type="component" value="Unassembled WGS sequence"/>
</dbReference>
<dbReference type="PANTHER" id="PTHR43364:SF4">
    <property type="entry name" value="NAD(P)-LINKED OXIDOREDUCTASE SUPERFAMILY PROTEIN"/>
    <property type="match status" value="1"/>
</dbReference>
<protein>
    <submittedName>
        <fullName evidence="3">Aldo/keto reductase</fullName>
    </submittedName>
</protein>
<organism evidence="3 4">
    <name type="scientific">Streptomyces yatensis</name>
    <dbReference type="NCBI Taxonomy" id="155177"/>
    <lineage>
        <taxon>Bacteria</taxon>
        <taxon>Bacillati</taxon>
        <taxon>Actinomycetota</taxon>
        <taxon>Actinomycetes</taxon>
        <taxon>Kitasatosporales</taxon>
        <taxon>Streptomycetaceae</taxon>
        <taxon>Streptomyces</taxon>
        <taxon>Streptomyces violaceusniger group</taxon>
    </lineage>
</organism>
<evidence type="ECO:0000259" key="2">
    <source>
        <dbReference type="Pfam" id="PF00248"/>
    </source>
</evidence>
<evidence type="ECO:0000313" key="4">
    <source>
        <dbReference type="Proteomes" id="UP001499947"/>
    </source>
</evidence>
<dbReference type="InterPro" id="IPR023210">
    <property type="entry name" value="NADP_OxRdtase_dom"/>
</dbReference>
<dbReference type="CDD" id="cd19075">
    <property type="entry name" value="AKR_AKR7A1-5"/>
    <property type="match status" value="1"/>
</dbReference>
<dbReference type="InterPro" id="IPR050523">
    <property type="entry name" value="AKR_Detox_Biosynth"/>
</dbReference>
<evidence type="ECO:0000313" key="3">
    <source>
        <dbReference type="EMBL" id="GAA1699595.1"/>
    </source>
</evidence>
<dbReference type="PANTHER" id="PTHR43364">
    <property type="entry name" value="NADH-SPECIFIC METHYLGLYOXAL REDUCTASE-RELATED"/>
    <property type="match status" value="1"/>
</dbReference>
<proteinExistence type="predicted"/>
<dbReference type="InterPro" id="IPR036812">
    <property type="entry name" value="NAD(P)_OxRdtase_dom_sf"/>
</dbReference>
<comment type="caution">
    <text evidence="3">The sequence shown here is derived from an EMBL/GenBank/DDBJ whole genome shotgun (WGS) entry which is preliminary data.</text>
</comment>
<keyword evidence="4" id="KW-1185">Reference proteome</keyword>
<gene>
    <name evidence="3" type="ORF">GCM10009680_44950</name>
</gene>
<evidence type="ECO:0000256" key="1">
    <source>
        <dbReference type="ARBA" id="ARBA00023002"/>
    </source>
</evidence>
<dbReference type="Gene3D" id="3.20.20.100">
    <property type="entry name" value="NADP-dependent oxidoreductase domain"/>
    <property type="match status" value="1"/>
</dbReference>
<name>A0ABP4U5S8_9ACTN</name>
<dbReference type="EMBL" id="BAAALR010000051">
    <property type="protein sequence ID" value="GAA1699595.1"/>
    <property type="molecule type" value="Genomic_DNA"/>
</dbReference>
<feature type="domain" description="NADP-dependent oxidoreductase" evidence="2">
    <location>
        <begin position="6"/>
        <end position="310"/>
    </location>
</feature>
<dbReference type="Pfam" id="PF00248">
    <property type="entry name" value="Aldo_ket_red"/>
    <property type="match status" value="1"/>
</dbReference>
<sequence length="324" mass="34889">MGSVSNIIFGTMTLGYEGYGSRVHDPETARAMFDAFAAAGYRNVDTAHGYGNGSCEQMLGDLGVPKDFSVATRFEPVVTPHGHDPDVLKRSARTTLERLGTDSVALLYLAYRDSRIPLEDTLRAVDELHREGLFREFGLSNVSAADVRTVLDVCSTNGWVQPTVYQGLYNAVSRRAEDELFPDLAELGMRFHAYNPLAGGAFAPTFAAREAAPGSRWDPNLPQGQFYRSRYLNPAYLAALDAMREACGQAGVSPISAALRWLVHHSQLRGEAGDGIILGASSPAHLTQNLAVVAEGPLPAAVVGAIDDAAEIARPNWAEVSRVV</sequence>